<keyword evidence="9 10" id="KW-0472">Membrane</keyword>
<dbReference type="UniPathway" id="UPA00640">
    <property type="reaction ID" value="UER00698"/>
</dbReference>
<dbReference type="InterPro" id="IPR013347">
    <property type="entry name" value="MeTrfase_F_su"/>
</dbReference>
<feature type="domain" description="Tetrahydromethanopterin S-methyltransferase F subunit" evidence="11">
    <location>
        <begin position="3"/>
        <end position="61"/>
    </location>
</feature>
<dbReference type="HAMAP" id="MF_01099">
    <property type="entry name" value="MtrF"/>
    <property type="match status" value="1"/>
</dbReference>
<evidence type="ECO:0000256" key="6">
    <source>
        <dbReference type="ARBA" id="ARBA00022967"/>
    </source>
</evidence>
<dbReference type="KEGG" id="mfv:Mfer_0778"/>
<comment type="subcellular location">
    <subcellularLocation>
        <location evidence="10">Cell membrane</location>
        <topology evidence="10">Single-pass membrane protein</topology>
    </subcellularLocation>
</comment>
<dbReference type="EMBL" id="CP002278">
    <property type="protein sequence ID" value="ADP77577.1"/>
    <property type="molecule type" value="Genomic_DNA"/>
</dbReference>
<comment type="similarity">
    <text evidence="10">Belongs to the MtrF family.</text>
</comment>
<evidence type="ECO:0000256" key="1">
    <source>
        <dbReference type="ARBA" id="ARBA00022475"/>
    </source>
</evidence>
<keyword evidence="7 10" id="KW-1133">Transmembrane helix</keyword>
<evidence type="ECO:0000259" key="11">
    <source>
        <dbReference type="Pfam" id="PF09472"/>
    </source>
</evidence>
<organism evidence="12 13">
    <name type="scientific">Methanothermus fervidus (strain ATCC 43054 / DSM 2088 / JCM 10308 / V24 S)</name>
    <dbReference type="NCBI Taxonomy" id="523846"/>
    <lineage>
        <taxon>Archaea</taxon>
        <taxon>Methanobacteriati</taxon>
        <taxon>Methanobacteriota</taxon>
        <taxon>Methanomada group</taxon>
        <taxon>Methanobacteria</taxon>
        <taxon>Methanobacteriales</taxon>
        <taxon>Methanothermaceae</taxon>
        <taxon>Methanothermus</taxon>
    </lineage>
</organism>
<dbReference type="EC" id="7.2.1.4" evidence="10"/>
<keyword evidence="8 10" id="KW-0484">Methanogenesis</keyword>
<name>E3GZ45_METFV</name>
<evidence type="ECO:0000256" key="4">
    <source>
        <dbReference type="ARBA" id="ARBA00022679"/>
    </source>
</evidence>
<keyword evidence="4 10" id="KW-0808">Transferase</keyword>
<evidence type="ECO:0000256" key="8">
    <source>
        <dbReference type="ARBA" id="ARBA00022994"/>
    </source>
</evidence>
<evidence type="ECO:0000256" key="5">
    <source>
        <dbReference type="ARBA" id="ARBA00022692"/>
    </source>
</evidence>
<comment type="catalytic activity">
    <reaction evidence="10">
        <text>5-methyl-5,6,7,8-tetrahydromethanopterin + coenzyme M + 2 Na(+)(in) = 5,6,7,8-tetrahydromethanopterin + methyl-coenzyme M + 2 Na(+)(out)</text>
        <dbReference type="Rhea" id="RHEA:53492"/>
        <dbReference type="ChEBI" id="CHEBI:29101"/>
        <dbReference type="ChEBI" id="CHEBI:58103"/>
        <dbReference type="ChEBI" id="CHEBI:58116"/>
        <dbReference type="ChEBI" id="CHEBI:58286"/>
        <dbReference type="ChEBI" id="CHEBI:58319"/>
        <dbReference type="EC" id="7.2.1.4"/>
    </reaction>
</comment>
<keyword evidence="2 10" id="KW-0554">One-carbon metabolism</keyword>
<dbReference type="Proteomes" id="UP000002315">
    <property type="component" value="Chromosome"/>
</dbReference>
<dbReference type="GO" id="GO:0006730">
    <property type="term" value="P:one-carbon metabolic process"/>
    <property type="evidence" value="ECO:0007669"/>
    <property type="project" value="UniProtKB-UniRule"/>
</dbReference>
<evidence type="ECO:0000313" key="13">
    <source>
        <dbReference type="Proteomes" id="UP000002315"/>
    </source>
</evidence>
<feature type="transmembrane region" description="Helical" evidence="10">
    <location>
        <begin position="46"/>
        <end position="66"/>
    </location>
</feature>
<evidence type="ECO:0000256" key="2">
    <source>
        <dbReference type="ARBA" id="ARBA00022563"/>
    </source>
</evidence>
<protein>
    <recommendedName>
        <fullName evidence="10">Tetrahydromethanopterin S-methyltransferase subunit F</fullName>
        <ecNumber evidence="10">7.2.1.4</ecNumber>
    </recommendedName>
    <alternativeName>
        <fullName evidence="10">N5-methyltetrahydromethanopterin--coenzyme M methyltransferase subunit F</fullName>
    </alternativeName>
</protein>
<comment type="pathway">
    <text evidence="10">One-carbon metabolism; methanogenesis from CO(2); methyl-coenzyme M from 5,10-methylene-5,6,7,8-tetrahydromethanopterin: step 2/2.</text>
</comment>
<gene>
    <name evidence="10" type="primary">mtrF</name>
    <name evidence="12" type="ordered locus">Mfer_0778</name>
</gene>
<dbReference type="HOGENOM" id="CLU_204306_0_0_2"/>
<dbReference type="GO" id="GO:0032259">
    <property type="term" value="P:methylation"/>
    <property type="evidence" value="ECO:0007669"/>
    <property type="project" value="UniProtKB-KW"/>
</dbReference>
<comment type="function">
    <text evidence="10">Part of a complex that catalyzes the formation of methyl-coenzyme M and tetrahydromethanopterin from coenzyme M and methyl-tetrahydromethanopterin. This is an energy-conserving, sodium-ion translocating step.</text>
</comment>
<evidence type="ECO:0000256" key="10">
    <source>
        <dbReference type="HAMAP-Rule" id="MF_01099"/>
    </source>
</evidence>
<dbReference type="NCBIfam" id="TIGR02507">
    <property type="entry name" value="MtrF"/>
    <property type="match status" value="1"/>
</dbReference>
<keyword evidence="1 10" id="KW-1003">Cell membrane</keyword>
<keyword evidence="6 10" id="KW-1278">Translocase</keyword>
<evidence type="ECO:0000256" key="7">
    <source>
        <dbReference type="ARBA" id="ARBA00022989"/>
    </source>
</evidence>
<dbReference type="InterPro" id="IPR011307">
    <property type="entry name" value="MeTrfase_F"/>
</dbReference>
<keyword evidence="3 10" id="KW-0489">Methyltransferase</keyword>
<reference evidence="12 13" key="1">
    <citation type="journal article" date="2010" name="Stand. Genomic Sci.">
        <title>Complete genome sequence of Methanothermus fervidus type strain (V24S).</title>
        <authorList>
            <person name="Anderson I."/>
            <person name="Djao O.D."/>
            <person name="Misra M."/>
            <person name="Chertkov O."/>
            <person name="Nolan M."/>
            <person name="Lucas S."/>
            <person name="Lapidus A."/>
            <person name="Del Rio T.G."/>
            <person name="Tice H."/>
            <person name="Cheng J.F."/>
            <person name="Tapia R."/>
            <person name="Han C."/>
            <person name="Goodwin L."/>
            <person name="Pitluck S."/>
            <person name="Liolios K."/>
            <person name="Ivanova N."/>
            <person name="Mavromatis K."/>
            <person name="Mikhailova N."/>
            <person name="Pati A."/>
            <person name="Brambilla E."/>
            <person name="Chen A."/>
            <person name="Palaniappan K."/>
            <person name="Land M."/>
            <person name="Hauser L."/>
            <person name="Chang Y.J."/>
            <person name="Jeffries C.D."/>
            <person name="Sikorski J."/>
            <person name="Spring S."/>
            <person name="Rohde M."/>
            <person name="Eichinger K."/>
            <person name="Huber H."/>
            <person name="Wirth R."/>
            <person name="Goker M."/>
            <person name="Detter J.C."/>
            <person name="Woyke T."/>
            <person name="Bristow J."/>
            <person name="Eisen J.A."/>
            <person name="Markowitz V."/>
            <person name="Hugenholtz P."/>
            <person name="Klenk H.P."/>
            <person name="Kyrpides N.C."/>
        </authorList>
    </citation>
    <scope>NUCLEOTIDE SEQUENCE [LARGE SCALE GENOMIC DNA]</scope>
    <source>
        <strain evidence="13">ATCC 43054 / DSM 2088 / JCM 10308 / V24 S</strain>
    </source>
</reference>
<evidence type="ECO:0000256" key="3">
    <source>
        <dbReference type="ARBA" id="ARBA00022603"/>
    </source>
</evidence>
<keyword evidence="13" id="KW-1185">Reference proteome</keyword>
<dbReference type="GO" id="GO:0005886">
    <property type="term" value="C:plasma membrane"/>
    <property type="evidence" value="ECO:0007669"/>
    <property type="project" value="UniProtKB-SubCell"/>
</dbReference>
<dbReference type="GO" id="GO:0019386">
    <property type="term" value="P:methanogenesis, from carbon dioxide"/>
    <property type="evidence" value="ECO:0007669"/>
    <property type="project" value="UniProtKB-UniRule"/>
</dbReference>
<evidence type="ECO:0000313" key="12">
    <source>
        <dbReference type="EMBL" id="ADP77577.1"/>
    </source>
</evidence>
<evidence type="ECO:0000256" key="9">
    <source>
        <dbReference type="ARBA" id="ARBA00023136"/>
    </source>
</evidence>
<dbReference type="NCBIfam" id="NF009776">
    <property type="entry name" value="PRK13275.1"/>
    <property type="match status" value="1"/>
</dbReference>
<proteinExistence type="inferred from homology"/>
<dbReference type="AlphaFoldDB" id="E3GZ45"/>
<comment type="subunit">
    <text evidence="10">The complex is composed of 8 subunits; MtrA, MtrB, MtrC, MtrD, MtrE, MtrF, MtrG and MtrH.</text>
</comment>
<sequence>MAISLSNKPNIKGVKKTTDDICYRVQLIAREGRVFSGLIQTRIPGLIYGILLAVILIGIVAVFRALGG</sequence>
<accession>E3GZ45</accession>
<dbReference type="STRING" id="523846.Mfer_0778"/>
<keyword evidence="5 10" id="KW-0812">Transmembrane</keyword>
<dbReference type="Pfam" id="PF09472">
    <property type="entry name" value="MtrF"/>
    <property type="match status" value="1"/>
</dbReference>
<dbReference type="GO" id="GO:0030269">
    <property type="term" value="F:tetrahydromethanopterin S-methyltransferase activity"/>
    <property type="evidence" value="ECO:0007669"/>
    <property type="project" value="UniProtKB-UniRule"/>
</dbReference>